<keyword evidence="4 10" id="KW-0378">Hydrolase</keyword>
<dbReference type="GO" id="GO:0003677">
    <property type="term" value="F:DNA binding"/>
    <property type="evidence" value="ECO:0007669"/>
    <property type="project" value="UniProtKB-KW"/>
</dbReference>
<keyword evidence="2 10" id="KW-0479">Metal-binding</keyword>
<evidence type="ECO:0000256" key="9">
    <source>
        <dbReference type="ARBA" id="ARBA00038592"/>
    </source>
</evidence>
<evidence type="ECO:0000256" key="1">
    <source>
        <dbReference type="ARBA" id="ARBA00022722"/>
    </source>
</evidence>
<keyword evidence="1 10" id="KW-0540">Nuclease</keyword>
<dbReference type="HAMAP" id="MF_01470">
    <property type="entry name" value="Cas1"/>
    <property type="match status" value="1"/>
</dbReference>
<dbReference type="Pfam" id="PF01867">
    <property type="entry name" value="Cas_Cas1"/>
    <property type="match status" value="1"/>
</dbReference>
<comment type="caution">
    <text evidence="11">The sequence shown here is derived from an EMBL/GenBank/DDBJ whole genome shotgun (WGS) entry which is preliminary data.</text>
</comment>
<evidence type="ECO:0000256" key="5">
    <source>
        <dbReference type="ARBA" id="ARBA00022842"/>
    </source>
</evidence>
<dbReference type="InterPro" id="IPR042206">
    <property type="entry name" value="CRISPR-assoc_Cas1_C"/>
</dbReference>
<dbReference type="GO" id="GO:0016787">
    <property type="term" value="F:hydrolase activity"/>
    <property type="evidence" value="ECO:0007669"/>
    <property type="project" value="UniProtKB-KW"/>
</dbReference>
<dbReference type="Proteomes" id="UP000215215">
    <property type="component" value="Unassembled WGS sequence"/>
</dbReference>
<dbReference type="GO" id="GO:0051607">
    <property type="term" value="P:defense response to virus"/>
    <property type="evidence" value="ECO:0007669"/>
    <property type="project" value="UniProtKB-UniRule"/>
</dbReference>
<dbReference type="GO" id="GO:0043571">
    <property type="term" value="P:maintenance of CRISPR repeat elements"/>
    <property type="evidence" value="ECO:0007669"/>
    <property type="project" value="UniProtKB-UniRule"/>
</dbReference>
<proteinExistence type="inferred from homology"/>
<dbReference type="PANTHER" id="PTHR34353:SF2">
    <property type="entry name" value="CRISPR-ASSOCIATED ENDONUCLEASE CAS1 1"/>
    <property type="match status" value="1"/>
</dbReference>
<dbReference type="Gene3D" id="1.20.120.920">
    <property type="entry name" value="CRISPR-associated endonuclease Cas1, C-terminal domain"/>
    <property type="match status" value="1"/>
</dbReference>
<feature type="binding site" evidence="10">
    <location>
        <position position="238"/>
    </location>
    <ligand>
        <name>Mn(2+)</name>
        <dbReference type="ChEBI" id="CHEBI:29035"/>
    </ligand>
</feature>
<gene>
    <name evidence="10 11" type="primary">cas1</name>
    <name evidence="11" type="ORF">CH333_09590</name>
</gene>
<dbReference type="AlphaFoldDB" id="A0A235BN59"/>
<dbReference type="Gene3D" id="3.100.10.20">
    <property type="entry name" value="CRISPR-associated endonuclease Cas1, N-terminal domain"/>
    <property type="match status" value="1"/>
</dbReference>
<evidence type="ECO:0000313" key="12">
    <source>
        <dbReference type="Proteomes" id="UP000215215"/>
    </source>
</evidence>
<dbReference type="PANTHER" id="PTHR34353">
    <property type="entry name" value="CRISPR-ASSOCIATED ENDONUCLEASE CAS1 1"/>
    <property type="match status" value="1"/>
</dbReference>
<dbReference type="CDD" id="cd09634">
    <property type="entry name" value="Cas1_I-II-III"/>
    <property type="match status" value="1"/>
</dbReference>
<dbReference type="InterPro" id="IPR042211">
    <property type="entry name" value="CRISPR-assoc_Cas1_N"/>
</dbReference>
<keyword evidence="3 10" id="KW-0255">Endonuclease</keyword>
<evidence type="ECO:0000256" key="7">
    <source>
        <dbReference type="ARBA" id="ARBA00023125"/>
    </source>
</evidence>
<sequence>MATLYLTEQGSTLRKTSRRLIVEKENEVLLEVPEFKIERVLIFGNVQLTTQAIAFLLANGIETSFLSVRGRLKGKLSPLESKNVFLRVKQYEKAKDEEFRLDLSRTIVERKIKNGKTLLLRYARSHPEVDIDKSIREINRCLRALPRKERISTVMGIEGQAGAAYFKAFGKMFRKELRFERRTRRPPRDPINALLSLGYTMITNEILSMVSAIGFDPYIGFFHGISYGRPSLALDIVEEFRHPIVDTLTLNLVNNSVLKEKDFVAEKGGYFLTDEARKKYFVYYEKKLTGEFTLHNTDTKVTFRRSFDIQAHKMEKTLMEEEAYKPFAMG</sequence>
<keyword evidence="7 10" id="KW-0238">DNA-binding</keyword>
<dbReference type="NCBIfam" id="TIGR00287">
    <property type="entry name" value="cas1"/>
    <property type="match status" value="1"/>
</dbReference>
<dbReference type="GO" id="GO:0046872">
    <property type="term" value="F:metal ion binding"/>
    <property type="evidence" value="ECO:0007669"/>
    <property type="project" value="UniProtKB-UniRule"/>
</dbReference>
<keyword evidence="5 10" id="KW-0460">Magnesium</keyword>
<feature type="binding site" evidence="10">
    <location>
        <position position="223"/>
    </location>
    <ligand>
        <name>Mn(2+)</name>
        <dbReference type="ChEBI" id="CHEBI:29035"/>
    </ligand>
</feature>
<organism evidence="11 12">
    <name type="scientific">candidate division WOR-3 bacterium JGI_Cruoil_03_44_89</name>
    <dbReference type="NCBI Taxonomy" id="1973748"/>
    <lineage>
        <taxon>Bacteria</taxon>
        <taxon>Bacteria division WOR-3</taxon>
    </lineage>
</organism>
<reference evidence="11 12" key="1">
    <citation type="submission" date="2017-07" db="EMBL/GenBank/DDBJ databases">
        <title>Recovery of genomes from metagenomes via a dereplication, aggregation, and scoring strategy.</title>
        <authorList>
            <person name="Sieber C.M."/>
            <person name="Probst A.J."/>
            <person name="Sharrar A."/>
            <person name="Thomas B.C."/>
            <person name="Hess M."/>
            <person name="Tringe S.G."/>
            <person name="Banfield J.F."/>
        </authorList>
    </citation>
    <scope>NUCLEOTIDE SEQUENCE [LARGE SCALE GENOMIC DNA]</scope>
    <source>
        <strain evidence="11">JGI_Cruoil_03_44_89</strain>
    </source>
</reference>
<evidence type="ECO:0000256" key="2">
    <source>
        <dbReference type="ARBA" id="ARBA00022723"/>
    </source>
</evidence>
<protein>
    <recommendedName>
        <fullName evidence="10">CRISPR-associated endonuclease Cas1</fullName>
        <ecNumber evidence="10">3.1.-.-</ecNumber>
    </recommendedName>
</protein>
<keyword evidence="8 10" id="KW-0464">Manganese</keyword>
<evidence type="ECO:0000256" key="3">
    <source>
        <dbReference type="ARBA" id="ARBA00022759"/>
    </source>
</evidence>
<dbReference type="InterPro" id="IPR050646">
    <property type="entry name" value="Cas1"/>
</dbReference>
<keyword evidence="6 10" id="KW-0051">Antiviral defense</keyword>
<evidence type="ECO:0000256" key="6">
    <source>
        <dbReference type="ARBA" id="ARBA00023118"/>
    </source>
</evidence>
<comment type="similarity">
    <text evidence="10">Belongs to the CRISPR-associated endonuclease Cas1 family.</text>
</comment>
<dbReference type="EMBL" id="NOZQ01000211">
    <property type="protein sequence ID" value="OYD13900.1"/>
    <property type="molecule type" value="Genomic_DNA"/>
</dbReference>
<evidence type="ECO:0000256" key="4">
    <source>
        <dbReference type="ARBA" id="ARBA00022801"/>
    </source>
</evidence>
<name>A0A235BN59_UNCW3</name>
<evidence type="ECO:0000256" key="8">
    <source>
        <dbReference type="ARBA" id="ARBA00023211"/>
    </source>
</evidence>
<evidence type="ECO:0000313" key="11">
    <source>
        <dbReference type="EMBL" id="OYD13900.1"/>
    </source>
</evidence>
<comment type="function">
    <text evidence="10">CRISPR (clustered regularly interspaced short palindromic repeat), is an adaptive immune system that provides protection against mobile genetic elements (viruses, transposable elements and conjugative plasmids). CRISPR clusters contain spacers, sequences complementary to antecedent mobile elements, and target invading nucleic acids. CRISPR clusters are transcribed and processed into CRISPR RNA (crRNA). Acts as a dsDNA endonuclease. Involved in the integration of spacer DNA into the CRISPR cassette.</text>
</comment>
<comment type="cofactor">
    <cofactor evidence="10">
        <name>Mg(2+)</name>
        <dbReference type="ChEBI" id="CHEBI:18420"/>
    </cofactor>
    <cofactor evidence="10">
        <name>Mn(2+)</name>
        <dbReference type="ChEBI" id="CHEBI:29035"/>
    </cofactor>
</comment>
<dbReference type="EC" id="3.1.-.-" evidence="10"/>
<dbReference type="InterPro" id="IPR002729">
    <property type="entry name" value="CRISPR-assoc_Cas1"/>
</dbReference>
<comment type="subunit">
    <text evidence="9 10">Homodimer, forms a heterotetramer with a Cas2 homodimer.</text>
</comment>
<evidence type="ECO:0000256" key="10">
    <source>
        <dbReference type="HAMAP-Rule" id="MF_01470"/>
    </source>
</evidence>
<dbReference type="GO" id="GO:0004519">
    <property type="term" value="F:endonuclease activity"/>
    <property type="evidence" value="ECO:0007669"/>
    <property type="project" value="UniProtKB-UniRule"/>
</dbReference>
<accession>A0A235BN59</accession>
<feature type="binding site" evidence="10">
    <location>
        <position position="158"/>
    </location>
    <ligand>
        <name>Mn(2+)</name>
        <dbReference type="ChEBI" id="CHEBI:29035"/>
    </ligand>
</feature>